<dbReference type="AlphaFoldDB" id="U4KUA7"/>
<accession>U4KUA7</accession>
<organism evidence="1 2">
    <name type="scientific">Pyronema omphalodes (strain CBS 100304)</name>
    <name type="common">Pyronema confluens</name>
    <dbReference type="NCBI Taxonomy" id="1076935"/>
    <lineage>
        <taxon>Eukaryota</taxon>
        <taxon>Fungi</taxon>
        <taxon>Dikarya</taxon>
        <taxon>Ascomycota</taxon>
        <taxon>Pezizomycotina</taxon>
        <taxon>Pezizomycetes</taxon>
        <taxon>Pezizales</taxon>
        <taxon>Pyronemataceae</taxon>
        <taxon>Pyronema</taxon>
    </lineage>
</organism>
<protein>
    <submittedName>
        <fullName evidence="1">Uncharacterized protein</fullName>
    </submittedName>
</protein>
<gene>
    <name evidence="1" type="ORF">PCON_02732</name>
</gene>
<keyword evidence="2" id="KW-1185">Reference proteome</keyword>
<evidence type="ECO:0000313" key="2">
    <source>
        <dbReference type="Proteomes" id="UP000018144"/>
    </source>
</evidence>
<evidence type="ECO:0000313" key="1">
    <source>
        <dbReference type="EMBL" id="CCX04552.1"/>
    </source>
</evidence>
<dbReference type="EMBL" id="HF935208">
    <property type="protein sequence ID" value="CCX04552.1"/>
    <property type="molecule type" value="Genomic_DNA"/>
</dbReference>
<reference evidence="1 2" key="1">
    <citation type="journal article" date="2013" name="PLoS Genet.">
        <title>The genome and development-dependent transcriptomes of Pyronema confluens: a window into fungal evolution.</title>
        <authorList>
            <person name="Traeger S."/>
            <person name="Altegoer F."/>
            <person name="Freitag M."/>
            <person name="Gabaldon T."/>
            <person name="Kempken F."/>
            <person name="Kumar A."/>
            <person name="Marcet-Houben M."/>
            <person name="Poggeler S."/>
            <person name="Stajich J.E."/>
            <person name="Nowrousian M."/>
        </authorList>
    </citation>
    <scope>NUCLEOTIDE SEQUENCE [LARGE SCALE GENOMIC DNA]</scope>
    <source>
        <strain evidence="2">CBS 100304</strain>
        <tissue evidence="1">Vegetative mycelium</tissue>
    </source>
</reference>
<sequence>MGWVRVSNYKVDRETIVRYLDTAGPPGPVRGFPQG</sequence>
<name>U4KUA7_PYROM</name>
<dbReference type="Proteomes" id="UP000018144">
    <property type="component" value="Unassembled WGS sequence"/>
</dbReference>
<proteinExistence type="predicted"/>